<accession>A0A4Z0YIW2</accession>
<keyword evidence="2" id="KW-0812">Transmembrane</keyword>
<evidence type="ECO:0000256" key="1">
    <source>
        <dbReference type="SAM" id="MobiDB-lite"/>
    </source>
</evidence>
<proteinExistence type="predicted"/>
<evidence type="ECO:0000313" key="4">
    <source>
        <dbReference type="Proteomes" id="UP000297716"/>
    </source>
</evidence>
<feature type="region of interest" description="Disordered" evidence="1">
    <location>
        <begin position="185"/>
        <end position="214"/>
    </location>
</feature>
<dbReference type="Proteomes" id="UP000297716">
    <property type="component" value="Unassembled WGS sequence"/>
</dbReference>
<organism evidence="3 4">
    <name type="scientific">Xylaria hypoxylon</name>
    <dbReference type="NCBI Taxonomy" id="37992"/>
    <lineage>
        <taxon>Eukaryota</taxon>
        <taxon>Fungi</taxon>
        <taxon>Dikarya</taxon>
        <taxon>Ascomycota</taxon>
        <taxon>Pezizomycotina</taxon>
        <taxon>Sordariomycetes</taxon>
        <taxon>Xylariomycetidae</taxon>
        <taxon>Xylariales</taxon>
        <taxon>Xylariaceae</taxon>
        <taxon>Xylaria</taxon>
    </lineage>
</organism>
<feature type="transmembrane region" description="Helical" evidence="2">
    <location>
        <begin position="21"/>
        <end position="45"/>
    </location>
</feature>
<reference evidence="3 4" key="1">
    <citation type="submission" date="2019-03" db="EMBL/GenBank/DDBJ databases">
        <title>Draft genome sequence of Xylaria hypoxylon DSM 108379, a ubiquitous saprotrophic-parasitic fungi on hardwood.</title>
        <authorList>
            <person name="Buettner E."/>
            <person name="Leonhardt S."/>
            <person name="Gebauer A.M."/>
            <person name="Liers C."/>
            <person name="Hofrichter M."/>
            <person name="Kellner H."/>
        </authorList>
    </citation>
    <scope>NUCLEOTIDE SEQUENCE [LARGE SCALE GENOMIC DNA]</scope>
    <source>
        <strain evidence="3 4">DSM 108379</strain>
    </source>
</reference>
<dbReference type="AlphaFoldDB" id="A0A4Z0YIW2"/>
<evidence type="ECO:0000256" key="2">
    <source>
        <dbReference type="SAM" id="Phobius"/>
    </source>
</evidence>
<evidence type="ECO:0000313" key="3">
    <source>
        <dbReference type="EMBL" id="TGJ83844.1"/>
    </source>
</evidence>
<comment type="caution">
    <text evidence="3">The sequence shown here is derived from an EMBL/GenBank/DDBJ whole genome shotgun (WGS) entry which is preliminary data.</text>
</comment>
<dbReference type="EMBL" id="SKBN01000082">
    <property type="protein sequence ID" value="TGJ83844.1"/>
    <property type="molecule type" value="Genomic_DNA"/>
</dbReference>
<gene>
    <name evidence="3" type="ORF">E0Z10_g4928</name>
</gene>
<keyword evidence="2" id="KW-0472">Membrane</keyword>
<dbReference type="OrthoDB" id="4773596at2759"/>
<sequence length="312" mass="35362">MEYFYSILYPEANPNLARARLLRIAIYALIIDAAVNTLVFLFLSIRFFKSASSGRNSILAFAIARSVYLTLLLGTWLFLRFRITWTERRVVLSARVVRKWISRLPGSITRRVRDLFTSRKFNARNHHQHFDNLHHSETAYNPTPPFLDNGCAQEMPGTECDAPFSLGDSLTEEGGIPSLQGLPAAQLHTSDDNGSPSRNSHSRSTGTSSQSEYQQARVNFPFEDTNYEYSEIDISADGLKILLEDSCEDPDRESGDKEEVNYRPGAARYVQYSVADAQHDEGVRSVVVEQARRHPARHLAASRDLLRHRTQL</sequence>
<protein>
    <submittedName>
        <fullName evidence="3">Uncharacterized protein</fullName>
    </submittedName>
</protein>
<keyword evidence="2" id="KW-1133">Transmembrane helix</keyword>
<name>A0A4Z0YIW2_9PEZI</name>
<feature type="compositionally biased region" description="Low complexity" evidence="1">
    <location>
        <begin position="197"/>
        <end position="211"/>
    </location>
</feature>
<keyword evidence="4" id="KW-1185">Reference proteome</keyword>
<feature type="transmembrane region" description="Helical" evidence="2">
    <location>
        <begin position="57"/>
        <end position="79"/>
    </location>
</feature>